<dbReference type="SUPFAM" id="SSF56925">
    <property type="entry name" value="OMPA-like"/>
    <property type="match status" value="1"/>
</dbReference>
<dbReference type="EMBL" id="JMCC02000067">
    <property type="protein sequence ID" value="KIG14723.1"/>
    <property type="molecule type" value="Genomic_DNA"/>
</dbReference>
<evidence type="ECO:0000313" key="2">
    <source>
        <dbReference type="EMBL" id="KIG14723.1"/>
    </source>
</evidence>
<accession>A0A0C1ZUL6</accession>
<protein>
    <recommendedName>
        <fullName evidence="4">Outer membrane protein beta-barrel domain-containing protein</fullName>
    </recommendedName>
</protein>
<evidence type="ECO:0008006" key="4">
    <source>
        <dbReference type="Google" id="ProtNLM"/>
    </source>
</evidence>
<dbReference type="AlphaFoldDB" id="A0A0C1ZUL6"/>
<dbReference type="InterPro" id="IPR011250">
    <property type="entry name" value="OMP/PagP_B-barrel"/>
</dbReference>
<feature type="chain" id="PRO_5002157514" description="Outer membrane protein beta-barrel domain-containing protein" evidence="1">
    <location>
        <begin position="34"/>
        <end position="225"/>
    </location>
</feature>
<evidence type="ECO:0000256" key="1">
    <source>
        <dbReference type="SAM" id="SignalP"/>
    </source>
</evidence>
<reference evidence="2 3" key="1">
    <citation type="submission" date="2014-12" db="EMBL/GenBank/DDBJ databases">
        <title>Genome assembly of Enhygromyxa salina DSM 15201.</title>
        <authorList>
            <person name="Sharma G."/>
            <person name="Subramanian S."/>
        </authorList>
    </citation>
    <scope>NUCLEOTIDE SEQUENCE [LARGE SCALE GENOMIC DNA]</scope>
    <source>
        <strain evidence="2 3">DSM 15201</strain>
    </source>
</reference>
<gene>
    <name evidence="2" type="ORF">DB30_06449</name>
</gene>
<evidence type="ECO:0000313" key="3">
    <source>
        <dbReference type="Proteomes" id="UP000031599"/>
    </source>
</evidence>
<sequence>MHRVNTFQRLCPIAIAALTAVFCAGLLESEAEASPPPGTGFNEGGGYITITPGALVLTGEHDFTEVNPSYGWGVGGGYMFAPGRLFKGTIGVGFEHNVLMLDGYRFKDFGAHAVRLMPELRLGLGGNTVWVYGLVGAGFAATAWSWDADIGFLDRPRGRDSASGLAVQAGVGMQGFVYKNFFLGAEVDFDAGFFYEKGGGNWGNNNDDTFSLYQVGIEFTAGWRF</sequence>
<keyword evidence="1" id="KW-0732">Signal</keyword>
<dbReference type="Proteomes" id="UP000031599">
    <property type="component" value="Unassembled WGS sequence"/>
</dbReference>
<organism evidence="2 3">
    <name type="scientific">Enhygromyxa salina</name>
    <dbReference type="NCBI Taxonomy" id="215803"/>
    <lineage>
        <taxon>Bacteria</taxon>
        <taxon>Pseudomonadati</taxon>
        <taxon>Myxococcota</taxon>
        <taxon>Polyangia</taxon>
        <taxon>Nannocystales</taxon>
        <taxon>Nannocystaceae</taxon>
        <taxon>Enhygromyxa</taxon>
    </lineage>
</organism>
<feature type="signal peptide" evidence="1">
    <location>
        <begin position="1"/>
        <end position="33"/>
    </location>
</feature>
<comment type="caution">
    <text evidence="2">The sequence shown here is derived from an EMBL/GenBank/DDBJ whole genome shotgun (WGS) entry which is preliminary data.</text>
</comment>
<proteinExistence type="predicted"/>
<name>A0A0C1ZUL6_9BACT</name>